<dbReference type="Proteomes" id="UP000005666">
    <property type="component" value="Chromosome 4"/>
</dbReference>
<dbReference type="GO" id="GO:0006446">
    <property type="term" value="P:regulation of translational initiation"/>
    <property type="evidence" value="ECO:0007669"/>
    <property type="project" value="EnsemblFungi"/>
</dbReference>
<dbReference type="GO" id="GO:0005085">
    <property type="term" value="F:guanyl-nucleotide exchange factor activity"/>
    <property type="evidence" value="ECO:0007669"/>
    <property type="project" value="EnsemblFungi"/>
</dbReference>
<evidence type="ECO:0000313" key="11">
    <source>
        <dbReference type="EMBL" id="CCE62788.1"/>
    </source>
</evidence>
<keyword evidence="12" id="KW-1185">Reference proteome</keyword>
<dbReference type="Gene3D" id="2.160.10.10">
    <property type="entry name" value="Hexapeptide repeat proteins"/>
    <property type="match status" value="1"/>
</dbReference>
<evidence type="ECO:0000256" key="3">
    <source>
        <dbReference type="ARBA" id="ARBA00022490"/>
    </source>
</evidence>
<protein>
    <recommendedName>
        <fullName evidence="6">Translation initiation factor eIF2B subunit gamma</fullName>
    </recommendedName>
    <alternativeName>
        <fullName evidence="7">eIF2B GDP-GTP exchange factor subunit gamma</fullName>
    </alternativeName>
</protein>
<dbReference type="InterPro" id="IPR051960">
    <property type="entry name" value="eIF2B_gamma"/>
</dbReference>
<reference evidence="11 12" key="1">
    <citation type="journal article" date="2011" name="Proc. Natl. Acad. Sci. U.S.A.">
        <title>Evolutionary erosion of yeast sex chromosomes by mating-type switching accidents.</title>
        <authorList>
            <person name="Gordon J.L."/>
            <person name="Armisen D."/>
            <person name="Proux-Wera E."/>
            <person name="Oheigeartaigh S.S."/>
            <person name="Byrne K.P."/>
            <person name="Wolfe K.H."/>
        </authorList>
    </citation>
    <scope>NUCLEOTIDE SEQUENCE [LARGE SCALE GENOMIC DNA]</scope>
    <source>
        <strain evidence="12">ATCC 24235 / CBS 4417 / NBRC 1672 / NRRL Y-8282 / UCD 70-5</strain>
    </source>
</reference>
<dbReference type="InterPro" id="IPR029044">
    <property type="entry name" value="Nucleotide-diphossugar_trans"/>
</dbReference>
<comment type="subcellular location">
    <subcellularLocation>
        <location evidence="1">Cytoplasm</location>
        <location evidence="1">Cytosol</location>
    </subcellularLocation>
</comment>
<dbReference type="eggNOG" id="KOG1462">
    <property type="taxonomic scope" value="Eukaryota"/>
</dbReference>
<dbReference type="CDD" id="cd04652">
    <property type="entry name" value="LbH_eIF2B_gamma_C"/>
    <property type="match status" value="1"/>
</dbReference>
<dbReference type="EMBL" id="HE612859">
    <property type="protein sequence ID" value="CCE62788.1"/>
    <property type="molecule type" value="Genomic_DNA"/>
</dbReference>
<accession>G8BSG7</accession>
<dbReference type="AlphaFoldDB" id="G8BSG7"/>
<evidence type="ECO:0000256" key="8">
    <source>
        <dbReference type="ARBA" id="ARBA00046432"/>
    </source>
</evidence>
<dbReference type="STRING" id="1071381.G8BSG7"/>
<comment type="subunit">
    <text evidence="8">Component of the translation initiation factor 2B (eIF2B) complex which is a heterodecamer of two sets of five different subunits: alpha, beta, gamma, delta and epsilon. Subunits alpha, beta and delta comprise a regulatory subcomplex and subunits epsilon and gamma comprise a catalytic subcomplex. Within the complex, the hexameric regulatory complex resides at the center, with the two heterodimeric catalytic subcomplexes bound on opposite sides.</text>
</comment>
<dbReference type="PANTHER" id="PTHR45989:SF1">
    <property type="entry name" value="TRANSLATION INITIATION FACTOR EIF-2B SUBUNIT GAMMA"/>
    <property type="match status" value="1"/>
</dbReference>
<comment type="similarity">
    <text evidence="2">Belongs to the eIF-2B gamma/epsilon subunits family.</text>
</comment>
<dbReference type="SUPFAM" id="SSF53448">
    <property type="entry name" value="Nucleotide-diphospho-sugar transferases"/>
    <property type="match status" value="1"/>
</dbReference>
<feature type="compositionally biased region" description="Acidic residues" evidence="9">
    <location>
        <begin position="473"/>
        <end position="501"/>
    </location>
</feature>
<dbReference type="GO" id="GO:0003743">
    <property type="term" value="F:translation initiation factor activity"/>
    <property type="evidence" value="ECO:0007669"/>
    <property type="project" value="UniProtKB-KW"/>
</dbReference>
<evidence type="ECO:0000256" key="6">
    <source>
        <dbReference type="ARBA" id="ARBA00044196"/>
    </source>
</evidence>
<dbReference type="OMA" id="IRTQMCW"/>
<dbReference type="KEGG" id="tpf:TPHA_0D01480"/>
<evidence type="ECO:0000256" key="4">
    <source>
        <dbReference type="ARBA" id="ARBA00022540"/>
    </source>
</evidence>
<evidence type="ECO:0000256" key="5">
    <source>
        <dbReference type="ARBA" id="ARBA00022917"/>
    </source>
</evidence>
<name>G8BSG7_TETPH</name>
<dbReference type="GO" id="GO:0005829">
    <property type="term" value="C:cytosol"/>
    <property type="evidence" value="ECO:0007669"/>
    <property type="project" value="UniProtKB-SubCell"/>
</dbReference>
<dbReference type="OrthoDB" id="10250549at2759"/>
<dbReference type="RefSeq" id="XP_003685222.1">
    <property type="nucleotide sequence ID" value="XM_003685174.1"/>
</dbReference>
<feature type="compositionally biased region" description="Polar residues" evidence="9">
    <location>
        <begin position="457"/>
        <end position="472"/>
    </location>
</feature>
<dbReference type="InterPro" id="IPR056764">
    <property type="entry name" value="LbH_EIF2B3/5"/>
</dbReference>
<keyword evidence="3" id="KW-0963">Cytoplasm</keyword>
<dbReference type="PANTHER" id="PTHR45989">
    <property type="entry name" value="TRANSLATION INITIATION FACTOR EIF-2B SUBUNIT GAMMA"/>
    <property type="match status" value="1"/>
</dbReference>
<evidence type="ECO:0000313" key="12">
    <source>
        <dbReference type="Proteomes" id="UP000005666"/>
    </source>
</evidence>
<dbReference type="GO" id="GO:0002183">
    <property type="term" value="P:cytoplasmic translational initiation"/>
    <property type="evidence" value="ECO:0007669"/>
    <property type="project" value="TreeGrafter"/>
</dbReference>
<dbReference type="GO" id="GO:1903574">
    <property type="term" value="P:negative regulation of cellular response to amino acid starvation"/>
    <property type="evidence" value="ECO:0007669"/>
    <property type="project" value="EnsemblFungi"/>
</dbReference>
<evidence type="ECO:0000256" key="9">
    <source>
        <dbReference type="SAM" id="MobiDB-lite"/>
    </source>
</evidence>
<dbReference type="Gene3D" id="3.90.550.10">
    <property type="entry name" value="Spore Coat Polysaccharide Biosynthesis Protein SpsA, Chain A"/>
    <property type="match status" value="1"/>
</dbReference>
<keyword evidence="5" id="KW-0648">Protein biosynthesis</keyword>
<sequence length="501" mass="57441">MNLQAFIFCGKGNHLSPIVDQHFEHRSTPKALLPIGNRPMIEYVIDWCDQANFKEINIVAQVDEIEQIKEGLTTFLELREKQFEALSKVLTQSYHTNHLHKPIVINFISSKCNNTGEKLTKELLPRITNDFVLLPCDFVTDVPPQILYDHFLNMDDNNLAMSVYYNNQIENSDRRHMGKQFFTVYSNNDDLSERSVLLDIYSKENVAKTKYLQIRNHMLWRYPNATVSTKLLNSFIYYCSYDLVKLLRDDKSTDRNDNSSDEESMEIDLTEIKPSYFKRKNKLIKDTINSNKSLAKVFRDLARRSWQHEEKRSTVAIFILPEVTSFYRANNLNSFMEANRFILKIKAQSFSKQGKTAPTASVIGIDSIVGQDCTILEKTNIKMSAIGDGCKIGKRCRIVGSIILSNVTIEDDVTLENVIIGEHAKISIKSKLTNCDVEEHYVVPSRSVLKGEVLSRSEGNSDVEASSNAAESTTDDDETDEETDEYYDDEEFDDDDGLFER</sequence>
<evidence type="ECO:0000256" key="7">
    <source>
        <dbReference type="ARBA" id="ARBA00044229"/>
    </source>
</evidence>
<feature type="domain" description="EIF2B subunit epsilon/gamma LbH" evidence="10">
    <location>
        <begin position="351"/>
        <end position="434"/>
    </location>
</feature>
<dbReference type="GeneID" id="11534450"/>
<gene>
    <name evidence="11" type="primary">TPHA0D01480</name>
    <name evidence="11" type="ordered locus">TPHA_0D01480</name>
</gene>
<evidence type="ECO:0000256" key="2">
    <source>
        <dbReference type="ARBA" id="ARBA00007878"/>
    </source>
</evidence>
<organism evidence="11 12">
    <name type="scientific">Tetrapisispora phaffii (strain ATCC 24235 / CBS 4417 / NBRC 1672 / NRRL Y-8282 / UCD 70-5)</name>
    <name type="common">Yeast</name>
    <name type="synonym">Fabospora phaffii</name>
    <dbReference type="NCBI Taxonomy" id="1071381"/>
    <lineage>
        <taxon>Eukaryota</taxon>
        <taxon>Fungi</taxon>
        <taxon>Dikarya</taxon>
        <taxon>Ascomycota</taxon>
        <taxon>Saccharomycotina</taxon>
        <taxon>Saccharomycetes</taxon>
        <taxon>Saccharomycetales</taxon>
        <taxon>Saccharomycetaceae</taxon>
        <taxon>Tetrapisispora</taxon>
    </lineage>
</organism>
<dbReference type="HOGENOM" id="CLU_016743_3_0_1"/>
<evidence type="ECO:0000256" key="1">
    <source>
        <dbReference type="ARBA" id="ARBA00004514"/>
    </source>
</evidence>
<keyword evidence="4" id="KW-0396">Initiation factor</keyword>
<dbReference type="GO" id="GO:0005851">
    <property type="term" value="C:eukaryotic translation initiation factor 2B complex"/>
    <property type="evidence" value="ECO:0007669"/>
    <property type="project" value="EnsemblFungi"/>
</dbReference>
<feature type="region of interest" description="Disordered" evidence="9">
    <location>
        <begin position="453"/>
        <end position="501"/>
    </location>
</feature>
<proteinExistence type="inferred from homology"/>
<evidence type="ECO:0000259" key="10">
    <source>
        <dbReference type="Pfam" id="PF25084"/>
    </source>
</evidence>
<dbReference type="Pfam" id="PF25084">
    <property type="entry name" value="LbH_EIF2B"/>
    <property type="match status" value="1"/>
</dbReference>